<feature type="domain" description="YcaO" evidence="2">
    <location>
        <begin position="117"/>
        <end position="471"/>
    </location>
</feature>
<dbReference type="Pfam" id="PF02624">
    <property type="entry name" value="YcaO"/>
    <property type="match status" value="1"/>
</dbReference>
<proteinExistence type="predicted"/>
<feature type="repeat" description="TPR" evidence="1">
    <location>
        <begin position="573"/>
        <end position="606"/>
    </location>
</feature>
<dbReference type="PANTHER" id="PTHR37809:SF1">
    <property type="entry name" value="RIBOSOMAL PROTEIN S12 METHYLTHIOTRANSFERASE ACCESSORY FACTOR YCAO"/>
    <property type="match status" value="1"/>
</dbReference>
<gene>
    <name evidence="3" type="ORF">DPPLL_15130</name>
</gene>
<feature type="repeat" description="TPR" evidence="1">
    <location>
        <begin position="539"/>
        <end position="572"/>
    </location>
</feature>
<dbReference type="SUPFAM" id="SSF48452">
    <property type="entry name" value="TPR-like"/>
    <property type="match status" value="1"/>
</dbReference>
<dbReference type="Pfam" id="PF13432">
    <property type="entry name" value="TPR_16"/>
    <property type="match status" value="1"/>
</dbReference>
<evidence type="ECO:0000256" key="1">
    <source>
        <dbReference type="PROSITE-ProRule" id="PRU00339"/>
    </source>
</evidence>
<name>A0ABM7W8A3_9BACT</name>
<protein>
    <recommendedName>
        <fullName evidence="2">YcaO domain-containing protein</fullName>
    </recommendedName>
</protein>
<organism evidence="3 4">
    <name type="scientific">Desulfofustis limnaeus</name>
    <dbReference type="NCBI Taxonomy" id="2740163"/>
    <lineage>
        <taxon>Bacteria</taxon>
        <taxon>Pseudomonadati</taxon>
        <taxon>Thermodesulfobacteriota</taxon>
        <taxon>Desulfobulbia</taxon>
        <taxon>Desulfobulbales</taxon>
        <taxon>Desulfocapsaceae</taxon>
        <taxon>Desulfofustis</taxon>
    </lineage>
</organism>
<accession>A0ABM7W8A3</accession>
<dbReference type="SMART" id="SM00028">
    <property type="entry name" value="TPR"/>
    <property type="match status" value="4"/>
</dbReference>
<evidence type="ECO:0000313" key="4">
    <source>
        <dbReference type="Proteomes" id="UP000830055"/>
    </source>
</evidence>
<evidence type="ECO:0000313" key="3">
    <source>
        <dbReference type="EMBL" id="BDD87148.1"/>
    </source>
</evidence>
<dbReference type="InterPro" id="IPR019734">
    <property type="entry name" value="TPR_rpt"/>
</dbReference>
<dbReference type="NCBIfam" id="TIGR00702">
    <property type="entry name" value="YcaO-type kinase domain"/>
    <property type="match status" value="1"/>
</dbReference>
<evidence type="ECO:0000259" key="2">
    <source>
        <dbReference type="PROSITE" id="PS51664"/>
    </source>
</evidence>
<dbReference type="PROSITE" id="PS51664">
    <property type="entry name" value="YCAO"/>
    <property type="match status" value="1"/>
</dbReference>
<dbReference type="InterPro" id="IPR011990">
    <property type="entry name" value="TPR-like_helical_dom_sf"/>
</dbReference>
<dbReference type="Pfam" id="PF00515">
    <property type="entry name" value="TPR_1"/>
    <property type="match status" value="1"/>
</dbReference>
<reference evidence="3 4" key="1">
    <citation type="submission" date="2022-01" db="EMBL/GenBank/DDBJ databases">
        <title>Desulfofustis limnae sp. nov., a novel mesophilic sulfate-reducing bacterium isolated from marsh soil.</title>
        <authorList>
            <person name="Watanabe M."/>
            <person name="Takahashi A."/>
            <person name="Kojima H."/>
            <person name="Fukui M."/>
        </authorList>
    </citation>
    <scope>NUCLEOTIDE SEQUENCE [LARGE SCALE GENOMIC DNA]</scope>
    <source>
        <strain evidence="3 4">PPLL</strain>
    </source>
</reference>
<keyword evidence="1" id="KW-0802">TPR repeat</keyword>
<dbReference type="Proteomes" id="UP000830055">
    <property type="component" value="Chromosome"/>
</dbReference>
<dbReference type="InterPro" id="IPR003776">
    <property type="entry name" value="YcaO-like_dom"/>
</dbReference>
<dbReference type="Pfam" id="PF13181">
    <property type="entry name" value="TPR_8"/>
    <property type="match status" value="1"/>
</dbReference>
<dbReference type="PROSITE" id="PS50005">
    <property type="entry name" value="TPR"/>
    <property type="match status" value="3"/>
</dbReference>
<dbReference type="PANTHER" id="PTHR37809">
    <property type="entry name" value="RIBOSOMAL PROTEIN S12 METHYLTHIOTRANSFERASE ACCESSORY FACTOR YCAO"/>
    <property type="match status" value="1"/>
</dbReference>
<dbReference type="Gene3D" id="3.30.1330.230">
    <property type="match status" value="1"/>
</dbReference>
<feature type="repeat" description="TPR" evidence="1">
    <location>
        <begin position="468"/>
        <end position="501"/>
    </location>
</feature>
<keyword evidence="4" id="KW-1185">Reference proteome</keyword>
<dbReference type="Gene3D" id="1.25.40.10">
    <property type="entry name" value="Tetratricopeptide repeat domain"/>
    <property type="match status" value="1"/>
</dbReference>
<dbReference type="EMBL" id="AP025516">
    <property type="protein sequence ID" value="BDD87148.1"/>
    <property type="molecule type" value="Genomic_DNA"/>
</dbReference>
<sequence length="620" mass="70496">MAAPTGLREACSSNTLRRVFCTYAKKARLILMNSNKSVMNRKTIVFNDCYKSFTRDQDKALSPEQTIERFFERLERLEVNILSEVRRIDNGRLDIPVYFSVCTDEARALTGTRKQMGKGASPEQAKASACMELAERFSFFSYLHDENNFIRGDYRHVRSLGFPVLEPQWLLRSVGDTRLSTSHLEQLLQDIPLRWCWSTNISTGEPLLLPLSWFYAINEFNGCSAGNTLEEAALQGICEVVERHVCSLINQYRMVTPQIDLESLSDPVARQLIDTFRRTGIDLYLNDFSLDTGISTVGALAVDRSTFPAASEIVYTAGTMTHPEKALIRAVTEIAQLAGDFNTGSNYVASGLPKPLSMDEVAYMTRSDRRTTVDRMSDLSDANMRVEIERCLEALRRSGMEVFMIDVSHPRLDIPALYTIIPGAHFRERSIRRDAGLFAAKLLHDLCDDREQLHTGLERMATLLPDAYYLSFYRGIAQLTDGRYAVAVEQFQRALALQPEKEDRTSILAYQGQALKEEHRYDEAIEVLRLGLEEDEERPDIHNLLGFCHFKKEQYERAITHFERAVALNPASAMDYANLGVNHRRLGNRDEAVHYFTLAVTMDPSIDFARSQLEELLEES</sequence>